<keyword evidence="4" id="KW-1133">Transmembrane helix</keyword>
<sequence>MTSLILLHGLLLLLAPTAKSGFQPVNKKQLLIALYGNPCDCAGGSGGPVPTSYTRSTDCGSKTAYLVYEASITGGYNQKWDCVTKPKIIPTIYGKPGPCPTGCAMATEMHSTCYTEVQQYAHSDEKIYLTAVLQRTYRGSVEGDWDFSSLTGYPKFGQASCSGSPGKDVCWPPQAPVHISDGGGPSDQLREERVQKQLETIIQELYPSLNYHPLALPKPLGPDPDVQTLSVLEATYQLINTSNPVFAVDCWLCLTLGTPLPLALPVVDQTDYANSSSYNCSFSLPFRVQPVQFNASVCYLSSGHNNSFDIPVRVQNFSLCSVMLNGSAAICPAPGHVLVCGGSLAFTSLPTNWTGLCMVATVLPDIALIPRDEPVPLPSFDYIAG</sequence>
<evidence type="ECO:0000256" key="3">
    <source>
        <dbReference type="ARBA" id="ARBA00022729"/>
    </source>
</evidence>
<proteinExistence type="predicted"/>
<keyword evidence="3 7" id="KW-0732">Signal</keyword>
<keyword evidence="8" id="KW-1185">Reference proteome</keyword>
<dbReference type="InterPro" id="IPR018154">
    <property type="entry name" value="TLV/ENV_coat_polyprotein"/>
</dbReference>
<dbReference type="Pfam" id="PF00429">
    <property type="entry name" value="TLV_coat"/>
    <property type="match status" value="1"/>
</dbReference>
<gene>
    <name evidence="9" type="primary">LOC110344745</name>
</gene>
<keyword evidence="5" id="KW-0472">Membrane</keyword>
<evidence type="ECO:0000256" key="4">
    <source>
        <dbReference type="ARBA" id="ARBA00022989"/>
    </source>
</evidence>
<dbReference type="PANTHER" id="PTHR10424:SF75">
    <property type="entry name" value="ENDOGENOUS RETROVIRUS GROUP S71 MEMBER 1 ENV POLYPROTEIN"/>
    <property type="match status" value="1"/>
</dbReference>
<evidence type="ECO:0000256" key="2">
    <source>
        <dbReference type="ARBA" id="ARBA00022692"/>
    </source>
</evidence>
<feature type="signal peptide" evidence="7">
    <location>
        <begin position="1"/>
        <end position="20"/>
    </location>
</feature>
<keyword evidence="6" id="KW-1015">Disulfide bond</keyword>
<name>A0AAX6RFN5_HETGA</name>
<accession>A0AAX6RFN5</accession>
<reference evidence="9" key="1">
    <citation type="submission" date="2025-08" db="UniProtKB">
        <authorList>
            <consortium name="RefSeq"/>
        </authorList>
    </citation>
    <scope>IDENTIFICATION</scope>
</reference>
<evidence type="ECO:0000256" key="5">
    <source>
        <dbReference type="ARBA" id="ARBA00023136"/>
    </source>
</evidence>
<evidence type="ECO:0000313" key="8">
    <source>
        <dbReference type="Proteomes" id="UP000694906"/>
    </source>
</evidence>
<comment type="subcellular location">
    <subcellularLocation>
        <location evidence="1">Membrane</location>
        <topology evidence="1">Single-pass membrane protein</topology>
    </subcellularLocation>
</comment>
<dbReference type="PANTHER" id="PTHR10424">
    <property type="entry name" value="VIRAL ENVELOPE PROTEIN"/>
    <property type="match status" value="1"/>
</dbReference>
<evidence type="ECO:0000256" key="6">
    <source>
        <dbReference type="ARBA" id="ARBA00023157"/>
    </source>
</evidence>
<evidence type="ECO:0000256" key="1">
    <source>
        <dbReference type="ARBA" id="ARBA00004167"/>
    </source>
</evidence>
<dbReference type="GO" id="GO:0016020">
    <property type="term" value="C:membrane"/>
    <property type="evidence" value="ECO:0007669"/>
    <property type="project" value="UniProtKB-SubCell"/>
</dbReference>
<feature type="chain" id="PRO_5043926589" evidence="7">
    <location>
        <begin position="21"/>
        <end position="385"/>
    </location>
</feature>
<organism evidence="8 9">
    <name type="scientific">Heterocephalus glaber</name>
    <name type="common">Naked mole rat</name>
    <dbReference type="NCBI Taxonomy" id="10181"/>
    <lineage>
        <taxon>Eukaryota</taxon>
        <taxon>Metazoa</taxon>
        <taxon>Chordata</taxon>
        <taxon>Craniata</taxon>
        <taxon>Vertebrata</taxon>
        <taxon>Euteleostomi</taxon>
        <taxon>Mammalia</taxon>
        <taxon>Eutheria</taxon>
        <taxon>Euarchontoglires</taxon>
        <taxon>Glires</taxon>
        <taxon>Rodentia</taxon>
        <taxon>Hystricomorpha</taxon>
        <taxon>Bathyergidae</taxon>
        <taxon>Heterocephalus</taxon>
    </lineage>
</organism>
<dbReference type="AlphaFoldDB" id="A0AAX6RFN5"/>
<protein>
    <submittedName>
        <fullName evidence="9">Syncytin-1-like</fullName>
    </submittedName>
</protein>
<dbReference type="GeneID" id="110344745"/>
<evidence type="ECO:0000313" key="9">
    <source>
        <dbReference type="RefSeq" id="XP_021095462.1"/>
    </source>
</evidence>
<keyword evidence="2" id="KW-0812">Transmembrane</keyword>
<dbReference type="Proteomes" id="UP000694906">
    <property type="component" value="Unplaced"/>
</dbReference>
<evidence type="ECO:0000256" key="7">
    <source>
        <dbReference type="SAM" id="SignalP"/>
    </source>
</evidence>
<dbReference type="RefSeq" id="XP_021095462.1">
    <property type="nucleotide sequence ID" value="XM_021239803.1"/>
</dbReference>